<dbReference type="SUPFAM" id="SSF52949">
    <property type="entry name" value="Macro domain-like"/>
    <property type="match status" value="1"/>
</dbReference>
<dbReference type="GO" id="GO:0140291">
    <property type="term" value="P:peptidyl-glutamate ADP-deribosylation"/>
    <property type="evidence" value="ECO:0007669"/>
    <property type="project" value="TreeGrafter"/>
</dbReference>
<dbReference type="InterPro" id="IPR043472">
    <property type="entry name" value="Macro_dom-like"/>
</dbReference>
<accession>A0A291LAE1</accession>
<dbReference type="KEGG" id="vg:62611891"/>
<feature type="domain" description="Macro" evidence="1">
    <location>
        <begin position="72"/>
        <end position="238"/>
    </location>
</feature>
<dbReference type="PROSITE" id="PS51154">
    <property type="entry name" value="MACRO"/>
    <property type="match status" value="1"/>
</dbReference>
<dbReference type="Gene3D" id="3.40.220.10">
    <property type="entry name" value="Leucine Aminopeptidase, subunit E, domain 1"/>
    <property type="match status" value="1"/>
</dbReference>
<proteinExistence type="predicted"/>
<dbReference type="PANTHER" id="PTHR12521:SF0">
    <property type="entry name" value="ADP-RIBOSE GLYCOHYDROLASE OARD1"/>
    <property type="match status" value="1"/>
</dbReference>
<dbReference type="InterPro" id="IPR050892">
    <property type="entry name" value="ADP-ribose_metab_enzymes"/>
</dbReference>
<evidence type="ECO:0000259" key="1">
    <source>
        <dbReference type="PROSITE" id="PS51154"/>
    </source>
</evidence>
<reference evidence="2 3" key="1">
    <citation type="submission" date="2017-09" db="EMBL/GenBank/DDBJ databases">
        <title>Phage vB_EcoM_PHB05 against multidrug-resistant shiga toxin-producing Escherichia.</title>
        <authorList>
            <person name="Chen Y."/>
            <person name="Song J."/>
            <person name="Wu B."/>
        </authorList>
    </citation>
    <scope>NUCLEOTIDE SEQUENCE [LARGE SCALE GENOMIC DNA]</scope>
    <source>
        <strain evidence="2">Wastewater</strain>
    </source>
</reference>
<keyword evidence="3" id="KW-1185">Reference proteome</keyword>
<dbReference type="EMBL" id="MF805809">
    <property type="protein sequence ID" value="ATI15921.1"/>
    <property type="molecule type" value="Genomic_DNA"/>
</dbReference>
<dbReference type="RefSeq" id="YP_009984547.1">
    <property type="nucleotide sequence ID" value="NC_052652.1"/>
</dbReference>
<dbReference type="GeneID" id="62611891"/>
<evidence type="ECO:0000313" key="3">
    <source>
        <dbReference type="Proteomes" id="UP000230824"/>
    </source>
</evidence>
<organism evidence="2 3">
    <name type="scientific">Escherichia phage vB_EcoM_PHB05</name>
    <dbReference type="NCBI Taxonomy" id="2041347"/>
    <lineage>
        <taxon>Viruses</taxon>
        <taxon>Duplodnaviria</taxon>
        <taxon>Heunggongvirae</taxon>
        <taxon>Uroviricota</taxon>
        <taxon>Caudoviricetes</taxon>
        <taxon>Stephanstirmvirinae</taxon>
        <taxon>Justusliebigvirus</taxon>
        <taxon>Justusliebigvirus PHB05</taxon>
    </lineage>
</organism>
<evidence type="ECO:0000313" key="2">
    <source>
        <dbReference type="EMBL" id="ATI15921.1"/>
    </source>
</evidence>
<dbReference type="Proteomes" id="UP000230824">
    <property type="component" value="Segment"/>
</dbReference>
<sequence>MSNKVTTFGDPITNITEKDFGRVATDKDGVLRIRVQGITAQDEYAVYVSGLNYIDDRITQNFALIGGVEKMYWEDEIVTSYPAGIIEVYGDLLAAAERGDIDAIAHCCNCFCTMGSGIAPKIKSKWPGAFKADCATKRGDYKKLGTFTKYTENNLTIYNLYGQYGYSRREEGKRDLNYEAIYNALDSMGDDVVSSGGKIVGLPMLGCGLAGGSWNIVKLMIEETLVNKGLNVIVYKLK</sequence>
<protein>
    <submittedName>
        <fullName evidence="2">Putative phosphatase</fullName>
    </submittedName>
</protein>
<dbReference type="PANTHER" id="PTHR12521">
    <property type="entry name" value="PROTEIN C6ORF130"/>
    <property type="match status" value="1"/>
</dbReference>
<dbReference type="Pfam" id="PF01661">
    <property type="entry name" value="Macro"/>
    <property type="match status" value="1"/>
</dbReference>
<name>A0A291LAE1_9CAUD</name>
<dbReference type="SMART" id="SM00506">
    <property type="entry name" value="A1pp"/>
    <property type="match status" value="1"/>
</dbReference>
<dbReference type="InterPro" id="IPR002589">
    <property type="entry name" value="Macro_dom"/>
</dbReference>